<accession>X1ECX6</accession>
<dbReference type="GO" id="GO:0009307">
    <property type="term" value="P:DNA restriction-modification system"/>
    <property type="evidence" value="ECO:0007669"/>
    <property type="project" value="InterPro"/>
</dbReference>
<evidence type="ECO:0008006" key="2">
    <source>
        <dbReference type="Google" id="ProtNLM"/>
    </source>
</evidence>
<organism evidence="1">
    <name type="scientific">marine sediment metagenome</name>
    <dbReference type="NCBI Taxonomy" id="412755"/>
    <lineage>
        <taxon>unclassified sequences</taxon>
        <taxon>metagenomes</taxon>
        <taxon>ecological metagenomes</taxon>
    </lineage>
</organism>
<comment type="caution">
    <text evidence="1">The sequence shown here is derived from an EMBL/GenBank/DDBJ whole genome shotgun (WGS) entry which is preliminary data.</text>
</comment>
<sequence length="107" mass="12460">LNEDFDGLLIDWKKVNYINPPYNRKDKEAFIRKAFEESKKGKTCIMLLPVSTSTKIFHEVIYPNAEVRFLRGRIKFAGFNSKGEYVENKTGQHDSMLVIFKSIKSKI</sequence>
<evidence type="ECO:0000313" key="1">
    <source>
        <dbReference type="EMBL" id="GAH06518.1"/>
    </source>
</evidence>
<protein>
    <recommendedName>
        <fullName evidence="2">DNA N-6-adenine-methyltransferase (Dam)</fullName>
    </recommendedName>
</protein>
<reference evidence="1" key="1">
    <citation type="journal article" date="2014" name="Front. Microbiol.">
        <title>High frequency of phylogenetically diverse reductive dehalogenase-homologous genes in deep subseafloor sedimentary metagenomes.</title>
        <authorList>
            <person name="Kawai M."/>
            <person name="Futagami T."/>
            <person name="Toyoda A."/>
            <person name="Takaki Y."/>
            <person name="Nishi S."/>
            <person name="Hori S."/>
            <person name="Arai W."/>
            <person name="Tsubouchi T."/>
            <person name="Morono Y."/>
            <person name="Uchiyama I."/>
            <person name="Ito T."/>
            <person name="Fujiyama A."/>
            <person name="Inagaki F."/>
            <person name="Takami H."/>
        </authorList>
    </citation>
    <scope>NUCLEOTIDE SEQUENCE</scope>
    <source>
        <strain evidence="1">Expedition CK06-06</strain>
    </source>
</reference>
<name>X1ECX6_9ZZZZ</name>
<proteinExistence type="predicted"/>
<gene>
    <name evidence="1" type="ORF">S01H4_59139</name>
</gene>
<dbReference type="InterPro" id="IPR008593">
    <property type="entry name" value="Dam_MeTrfase"/>
</dbReference>
<dbReference type="AlphaFoldDB" id="X1ECX6"/>
<dbReference type="GO" id="GO:0009007">
    <property type="term" value="F:site-specific DNA-methyltransferase (adenine-specific) activity"/>
    <property type="evidence" value="ECO:0007669"/>
    <property type="project" value="InterPro"/>
</dbReference>
<feature type="non-terminal residue" evidence="1">
    <location>
        <position position="1"/>
    </location>
</feature>
<dbReference type="GO" id="GO:0003677">
    <property type="term" value="F:DNA binding"/>
    <property type="evidence" value="ECO:0007669"/>
    <property type="project" value="InterPro"/>
</dbReference>
<dbReference type="EMBL" id="BART01034643">
    <property type="protein sequence ID" value="GAH06518.1"/>
    <property type="molecule type" value="Genomic_DNA"/>
</dbReference>
<dbReference type="Pfam" id="PF05869">
    <property type="entry name" value="Dam"/>
    <property type="match status" value="1"/>
</dbReference>